<sequence>AGALAGAALAAASRAPRAVPAPTSPARP</sequence>
<protein>
    <submittedName>
        <fullName evidence="1">Uncharacterized protein</fullName>
    </submittedName>
</protein>
<proteinExistence type="predicted"/>
<reference evidence="1" key="1">
    <citation type="submission" date="2020-02" db="EMBL/GenBank/DDBJ databases">
        <authorList>
            <person name="Meier V. D."/>
        </authorList>
    </citation>
    <scope>NUCLEOTIDE SEQUENCE</scope>
    <source>
        <strain evidence="1">AVDCRST_MAG13</strain>
    </source>
</reference>
<dbReference type="EMBL" id="CADCVO010000425">
    <property type="protein sequence ID" value="CAA9508282.1"/>
    <property type="molecule type" value="Genomic_DNA"/>
</dbReference>
<organism evidence="1">
    <name type="scientific">uncultured Solirubrobacteraceae bacterium</name>
    <dbReference type="NCBI Taxonomy" id="1162706"/>
    <lineage>
        <taxon>Bacteria</taxon>
        <taxon>Bacillati</taxon>
        <taxon>Actinomycetota</taxon>
        <taxon>Thermoleophilia</taxon>
        <taxon>Solirubrobacterales</taxon>
        <taxon>Solirubrobacteraceae</taxon>
        <taxon>environmental samples</taxon>
    </lineage>
</organism>
<name>A0A6J4SY31_9ACTN</name>
<gene>
    <name evidence="1" type="ORF">AVDCRST_MAG13-2657</name>
</gene>
<accession>A0A6J4SY31</accession>
<evidence type="ECO:0000313" key="1">
    <source>
        <dbReference type="EMBL" id="CAA9508282.1"/>
    </source>
</evidence>
<dbReference type="AlphaFoldDB" id="A0A6J4SY31"/>
<feature type="non-terminal residue" evidence="1">
    <location>
        <position position="1"/>
    </location>
</feature>